<proteinExistence type="predicted"/>
<sequence>MHVIATAGHVDHGKSTLVRALTGMEPDRWAEERRRGMTIDLGFAWTILPSQRTVAFVDVPGHERFVPNMLAGVGPVPAALMVVAADEGWMPQSAEHLAALHALDVRHALLVVTRSDLADPAPATAQARAELARTSLGPAVEAVAVSGTTGAGLDILRAALDRLIDRLPPPDTESPVRLWIDRAFTIKGAGTVVTGTLGAGRLRPGDELVLGTGSGSSGGGSGRLGGSGSGGFGGSGSGAGTVRVRGLQTLGAPADEVTAVARVAVNLRGVDRDRAARGDALLTPGRFRATDLIDVRVHGDPVADLPRTLTLHLGSAAVPVRVRPLGADTARLRLSRPLPLRLGDRALLRDPGRRHVAGGVTVLDVAPPGLTRRGAAAARAAELEGLDGTPDLASELRRRLLIRRADLTAMGVPADATPVAGDWLADPAHWASLGRRLVEEVARHHDENPLVPGAPVEALRHRLGLPDRALVEALVAAPLTLRGGRVHGAGHDLPAELRDAVDRAFRDRPPFTAPEAYDLVELGLGSRQQAAAVRAGLLIQLAPNVVLRADAPDRAARELARIGRPFTLSEARQALGTTRRVAVPLLELLDRRGLTRRLADDRRITQEIADPQENFA</sequence>
<feature type="compositionally biased region" description="Gly residues" evidence="2">
    <location>
        <begin position="212"/>
        <end position="237"/>
    </location>
</feature>
<keyword evidence="5" id="KW-1185">Reference proteome</keyword>
<dbReference type="InterPro" id="IPR027417">
    <property type="entry name" value="P-loop_NTPase"/>
</dbReference>
<gene>
    <name evidence="4" type="ORF">ACFY35_14915</name>
</gene>
<organism evidence="4 5">
    <name type="scientific">Paractinoplanes globisporus</name>
    <dbReference type="NCBI Taxonomy" id="113565"/>
    <lineage>
        <taxon>Bacteria</taxon>
        <taxon>Bacillati</taxon>
        <taxon>Actinomycetota</taxon>
        <taxon>Actinomycetes</taxon>
        <taxon>Micromonosporales</taxon>
        <taxon>Micromonosporaceae</taxon>
        <taxon>Paractinoplanes</taxon>
    </lineage>
</organism>
<dbReference type="Gene3D" id="3.40.50.300">
    <property type="entry name" value="P-loop containing nucleotide triphosphate hydrolases"/>
    <property type="match status" value="1"/>
</dbReference>
<evidence type="ECO:0000259" key="3">
    <source>
        <dbReference type="PROSITE" id="PS51722"/>
    </source>
</evidence>
<dbReference type="InterPro" id="IPR036388">
    <property type="entry name" value="WH-like_DNA-bd_sf"/>
</dbReference>
<dbReference type="PROSITE" id="PS51722">
    <property type="entry name" value="G_TR_2"/>
    <property type="match status" value="1"/>
</dbReference>
<dbReference type="InterPro" id="IPR000795">
    <property type="entry name" value="T_Tr_GTP-bd_dom"/>
</dbReference>
<protein>
    <submittedName>
        <fullName evidence="4">SelB C-terminal domain-containing protein</fullName>
    </submittedName>
</protein>
<dbReference type="RefSeq" id="WP_020510273.1">
    <property type="nucleotide sequence ID" value="NZ_JBIAZU010000002.1"/>
</dbReference>
<evidence type="ECO:0000313" key="5">
    <source>
        <dbReference type="Proteomes" id="UP001602245"/>
    </source>
</evidence>
<dbReference type="EMBL" id="JBIAZU010000002">
    <property type="protein sequence ID" value="MFF5290734.1"/>
    <property type="molecule type" value="Genomic_DNA"/>
</dbReference>
<dbReference type="InterPro" id="IPR015191">
    <property type="entry name" value="SelB_WHD4"/>
</dbReference>
<feature type="region of interest" description="Disordered" evidence="2">
    <location>
        <begin position="211"/>
        <end position="237"/>
    </location>
</feature>
<dbReference type="Proteomes" id="UP001602245">
    <property type="component" value="Unassembled WGS sequence"/>
</dbReference>
<dbReference type="Gene3D" id="1.10.10.10">
    <property type="entry name" value="Winged helix-like DNA-binding domain superfamily/Winged helix DNA-binding domain"/>
    <property type="match status" value="2"/>
</dbReference>
<dbReference type="SUPFAM" id="SSF50447">
    <property type="entry name" value="Translation proteins"/>
    <property type="match status" value="1"/>
</dbReference>
<dbReference type="InterPro" id="IPR050055">
    <property type="entry name" value="EF-Tu_GTPase"/>
</dbReference>
<dbReference type="SUPFAM" id="SSF46785">
    <property type="entry name" value="Winged helix' DNA-binding domain"/>
    <property type="match status" value="1"/>
</dbReference>
<dbReference type="SUPFAM" id="SSF52540">
    <property type="entry name" value="P-loop containing nucleoside triphosphate hydrolases"/>
    <property type="match status" value="1"/>
</dbReference>
<accession>A0ABW6WBP0</accession>
<feature type="domain" description="Tr-type G" evidence="3">
    <location>
        <begin position="1"/>
        <end position="170"/>
    </location>
</feature>
<dbReference type="Pfam" id="PF25461">
    <property type="entry name" value="Beta-barrel_SelB"/>
    <property type="match status" value="1"/>
</dbReference>
<dbReference type="PANTHER" id="PTHR43721:SF22">
    <property type="entry name" value="ELONGATION FACTOR TU, MITOCHONDRIAL"/>
    <property type="match status" value="1"/>
</dbReference>
<dbReference type="Pfam" id="PF00009">
    <property type="entry name" value="GTP_EFTU"/>
    <property type="match status" value="1"/>
</dbReference>
<evidence type="ECO:0000256" key="2">
    <source>
        <dbReference type="SAM" id="MobiDB-lite"/>
    </source>
</evidence>
<name>A0ABW6WBP0_9ACTN</name>
<dbReference type="InterPro" id="IPR036390">
    <property type="entry name" value="WH_DNA-bd_sf"/>
</dbReference>
<dbReference type="Gene3D" id="2.40.30.10">
    <property type="entry name" value="Translation factors"/>
    <property type="match status" value="1"/>
</dbReference>
<dbReference type="InterPro" id="IPR009000">
    <property type="entry name" value="Transl_B-barrel_sf"/>
</dbReference>
<evidence type="ECO:0000313" key="4">
    <source>
        <dbReference type="EMBL" id="MFF5290734.1"/>
    </source>
</evidence>
<evidence type="ECO:0000256" key="1">
    <source>
        <dbReference type="ARBA" id="ARBA00023134"/>
    </source>
</evidence>
<dbReference type="Pfam" id="PF09107">
    <property type="entry name" value="WHD_3rd_SelB"/>
    <property type="match status" value="1"/>
</dbReference>
<keyword evidence="1" id="KW-0342">GTP-binding</keyword>
<keyword evidence="1" id="KW-0547">Nucleotide-binding</keyword>
<reference evidence="4 5" key="1">
    <citation type="submission" date="2024-10" db="EMBL/GenBank/DDBJ databases">
        <title>The Natural Products Discovery Center: Release of the First 8490 Sequenced Strains for Exploring Actinobacteria Biosynthetic Diversity.</title>
        <authorList>
            <person name="Kalkreuter E."/>
            <person name="Kautsar S.A."/>
            <person name="Yang D."/>
            <person name="Bader C.D."/>
            <person name="Teijaro C.N."/>
            <person name="Fluegel L."/>
            <person name="Davis C.M."/>
            <person name="Simpson J.R."/>
            <person name="Lauterbach L."/>
            <person name="Steele A.D."/>
            <person name="Gui C."/>
            <person name="Meng S."/>
            <person name="Li G."/>
            <person name="Viehrig K."/>
            <person name="Ye F."/>
            <person name="Su P."/>
            <person name="Kiefer A.F."/>
            <person name="Nichols A."/>
            <person name="Cepeda A.J."/>
            <person name="Yan W."/>
            <person name="Fan B."/>
            <person name="Jiang Y."/>
            <person name="Adhikari A."/>
            <person name="Zheng C.-J."/>
            <person name="Schuster L."/>
            <person name="Cowan T.M."/>
            <person name="Smanski M.J."/>
            <person name="Chevrette M.G."/>
            <person name="De Carvalho L.P.S."/>
            <person name="Shen B."/>
        </authorList>
    </citation>
    <scope>NUCLEOTIDE SEQUENCE [LARGE SCALE GENOMIC DNA]</scope>
    <source>
        <strain evidence="4 5">NPDC000087</strain>
    </source>
</reference>
<dbReference type="PANTHER" id="PTHR43721">
    <property type="entry name" value="ELONGATION FACTOR TU-RELATED"/>
    <property type="match status" value="1"/>
</dbReference>
<dbReference type="CDD" id="cd04171">
    <property type="entry name" value="SelB"/>
    <property type="match status" value="1"/>
</dbReference>
<comment type="caution">
    <text evidence="4">The sequence shown here is derived from an EMBL/GenBank/DDBJ whole genome shotgun (WGS) entry which is preliminary data.</text>
</comment>
<dbReference type="InterPro" id="IPR057335">
    <property type="entry name" value="Beta-barrel_SelB"/>
</dbReference>
<dbReference type="PRINTS" id="PR00315">
    <property type="entry name" value="ELONGATNFCT"/>
</dbReference>